<dbReference type="OrthoDB" id="248747at2759"/>
<dbReference type="GeneID" id="16992400"/>
<dbReference type="InterPro" id="IPR001388">
    <property type="entry name" value="Synaptobrevin-like"/>
</dbReference>
<evidence type="ECO:0000256" key="9">
    <source>
        <dbReference type="SAM" id="MobiDB-lite"/>
    </source>
</evidence>
<evidence type="ECO:0000256" key="7">
    <source>
        <dbReference type="ARBA" id="ARBA00046280"/>
    </source>
</evidence>
<accession>M1V3V8</accession>
<dbReference type="GO" id="GO:0016192">
    <property type="term" value="P:vesicle-mediated transport"/>
    <property type="evidence" value="ECO:0007669"/>
    <property type="project" value="InterPro"/>
</dbReference>
<dbReference type="CDD" id="cd15843">
    <property type="entry name" value="R-SNARE"/>
    <property type="match status" value="1"/>
</dbReference>
<evidence type="ECO:0000256" key="10">
    <source>
        <dbReference type="SAM" id="Phobius"/>
    </source>
</evidence>
<name>M1V3V8_CYAM1</name>
<feature type="domain" description="Longin" evidence="11">
    <location>
        <begin position="52"/>
        <end position="172"/>
    </location>
</feature>
<keyword evidence="4" id="KW-0653">Protein transport</keyword>
<sequence>MERTTAANTSLSKGTNALSVSNSDDANLSKARSSDDSAGQTERPAPAPRRILFVTVGNSSVRLVTYLDRRAIQEGLGAGERPKFEEIADRILNKTPTGTDVRTSYDSGNVGYHVQVHQDLIYLAVCLRGYPRQLAFDFLQQVREQFESRYAPADLRRMTKPDALDAAFRPTLKALTQTYTTRQDKIAQLQGEVRDIHAVMQRNIEDVLERGERLDDLVEQADALRNTAGTFQRQSGTLKKRMCQKNVAAASCIIVLVILIILAIVLGVVLTHRH</sequence>
<dbReference type="AlphaFoldDB" id="M1V3V8"/>
<dbReference type="STRING" id="280699.M1V3V8"/>
<dbReference type="InterPro" id="IPR010908">
    <property type="entry name" value="Longin_dom"/>
</dbReference>
<feature type="domain" description="V-SNARE coiled-coil homology" evidence="12">
    <location>
        <begin position="185"/>
        <end position="245"/>
    </location>
</feature>
<dbReference type="InterPro" id="IPR051097">
    <property type="entry name" value="Synaptobrevin-like_transport"/>
</dbReference>
<evidence type="ECO:0000256" key="3">
    <source>
        <dbReference type="ARBA" id="ARBA00022692"/>
    </source>
</evidence>
<dbReference type="Proteomes" id="UP000007014">
    <property type="component" value="Chromosome 3"/>
</dbReference>
<dbReference type="SMART" id="SM01270">
    <property type="entry name" value="Longin"/>
    <property type="match status" value="1"/>
</dbReference>
<keyword evidence="3 10" id="KW-0812">Transmembrane</keyword>
<dbReference type="Gramene" id="CMC018CT">
    <property type="protein sequence ID" value="CMC018CT"/>
    <property type="gene ID" value="CMC018C"/>
</dbReference>
<proteinExistence type="inferred from homology"/>
<evidence type="ECO:0000256" key="1">
    <source>
        <dbReference type="ARBA" id="ARBA00008025"/>
    </source>
</evidence>
<evidence type="ECO:0000256" key="8">
    <source>
        <dbReference type="PROSITE-ProRule" id="PRU00290"/>
    </source>
</evidence>
<keyword evidence="14" id="KW-1185">Reference proteome</keyword>
<reference evidence="13 14" key="2">
    <citation type="journal article" date="2007" name="BMC Biol.">
        <title>A 100%-complete sequence reveals unusually simple genomic features in the hot-spring red alga Cyanidioschyzon merolae.</title>
        <authorList>
            <person name="Nozaki H."/>
            <person name="Takano H."/>
            <person name="Misumi O."/>
            <person name="Terasawa K."/>
            <person name="Matsuzaki M."/>
            <person name="Maruyama S."/>
            <person name="Nishida K."/>
            <person name="Yagisawa F."/>
            <person name="Yoshida Y."/>
            <person name="Fujiwara T."/>
            <person name="Takio S."/>
            <person name="Tamura K."/>
            <person name="Chung S.J."/>
            <person name="Nakamura S."/>
            <person name="Kuroiwa H."/>
            <person name="Tanaka K."/>
            <person name="Sato N."/>
            <person name="Kuroiwa T."/>
        </authorList>
    </citation>
    <scope>NUCLEOTIDE SEQUENCE [LARGE SCALE GENOMIC DNA]</scope>
    <source>
        <strain evidence="13 14">10D</strain>
    </source>
</reference>
<dbReference type="OMA" id="NTKLMIM"/>
<dbReference type="InterPro" id="IPR042855">
    <property type="entry name" value="V_SNARE_CC"/>
</dbReference>
<dbReference type="Pfam" id="PF13774">
    <property type="entry name" value="Longin"/>
    <property type="match status" value="1"/>
</dbReference>
<keyword evidence="6 10" id="KW-0472">Membrane</keyword>
<dbReference type="CDD" id="cd14824">
    <property type="entry name" value="Longin"/>
    <property type="match status" value="1"/>
</dbReference>
<dbReference type="SUPFAM" id="SSF64356">
    <property type="entry name" value="SNARE-like"/>
    <property type="match status" value="1"/>
</dbReference>
<feature type="region of interest" description="Disordered" evidence="9">
    <location>
        <begin position="1"/>
        <end position="46"/>
    </location>
</feature>
<dbReference type="Pfam" id="PF00957">
    <property type="entry name" value="Synaptobrevin"/>
    <property type="match status" value="1"/>
</dbReference>
<comment type="similarity">
    <text evidence="1">Belongs to the synaptobrevin family.</text>
</comment>
<evidence type="ECO:0000259" key="11">
    <source>
        <dbReference type="PROSITE" id="PS50859"/>
    </source>
</evidence>
<dbReference type="GO" id="GO:0012505">
    <property type="term" value="C:endomembrane system"/>
    <property type="evidence" value="ECO:0007669"/>
    <property type="project" value="UniProtKB-SubCell"/>
</dbReference>
<dbReference type="HOGENOM" id="CLU_1016896_0_0_1"/>
<dbReference type="PROSITE" id="PS50892">
    <property type="entry name" value="V_SNARE"/>
    <property type="match status" value="1"/>
</dbReference>
<protein>
    <submittedName>
        <fullName evidence="13">Similar to vesicle-associated membrane protein 7</fullName>
    </submittedName>
</protein>
<dbReference type="PROSITE" id="PS50859">
    <property type="entry name" value="LONGIN"/>
    <property type="match status" value="1"/>
</dbReference>
<dbReference type="KEGG" id="cme:CYME_CMC018C"/>
<dbReference type="PANTHER" id="PTHR21136">
    <property type="entry name" value="SNARE PROTEINS"/>
    <property type="match status" value="1"/>
</dbReference>
<dbReference type="eggNOG" id="KOG0859">
    <property type="taxonomic scope" value="Eukaryota"/>
</dbReference>
<dbReference type="PRINTS" id="PR00219">
    <property type="entry name" value="SYNAPTOBREVN"/>
</dbReference>
<evidence type="ECO:0000256" key="5">
    <source>
        <dbReference type="ARBA" id="ARBA00022989"/>
    </source>
</evidence>
<evidence type="ECO:0000313" key="14">
    <source>
        <dbReference type="Proteomes" id="UP000007014"/>
    </source>
</evidence>
<evidence type="ECO:0000313" key="13">
    <source>
        <dbReference type="EMBL" id="BAM78965.1"/>
    </source>
</evidence>
<dbReference type="Gene3D" id="3.30.450.50">
    <property type="entry name" value="Longin domain"/>
    <property type="match status" value="1"/>
</dbReference>
<keyword evidence="8" id="KW-0175">Coiled coil</keyword>
<dbReference type="EMBL" id="AP006485">
    <property type="protein sequence ID" value="BAM78965.1"/>
    <property type="molecule type" value="Genomic_DNA"/>
</dbReference>
<dbReference type="FunFam" id="1.20.5.110:FF:000004">
    <property type="entry name" value="Vesicle-associated membrane protein 7"/>
    <property type="match status" value="1"/>
</dbReference>
<feature type="transmembrane region" description="Helical" evidence="10">
    <location>
        <begin position="247"/>
        <end position="270"/>
    </location>
</feature>
<evidence type="ECO:0000256" key="2">
    <source>
        <dbReference type="ARBA" id="ARBA00022448"/>
    </source>
</evidence>
<gene>
    <name evidence="13" type="ORF">CYME_CMC018C</name>
</gene>
<dbReference type="SUPFAM" id="SSF58038">
    <property type="entry name" value="SNARE fusion complex"/>
    <property type="match status" value="1"/>
</dbReference>
<dbReference type="RefSeq" id="XP_005535251.1">
    <property type="nucleotide sequence ID" value="XM_005535194.1"/>
</dbReference>
<dbReference type="PANTHER" id="PTHR21136:SF168">
    <property type="entry name" value="VESICLE-ASSOCIATED MEMBRANE PROTEIN 9"/>
    <property type="match status" value="1"/>
</dbReference>
<dbReference type="InterPro" id="IPR011012">
    <property type="entry name" value="Longin-like_dom_sf"/>
</dbReference>
<dbReference type="GO" id="GO:0016020">
    <property type="term" value="C:membrane"/>
    <property type="evidence" value="ECO:0007669"/>
    <property type="project" value="InterPro"/>
</dbReference>
<keyword evidence="2" id="KW-0813">Transport</keyword>
<evidence type="ECO:0000256" key="6">
    <source>
        <dbReference type="ARBA" id="ARBA00023136"/>
    </source>
</evidence>
<evidence type="ECO:0000259" key="12">
    <source>
        <dbReference type="PROSITE" id="PS50892"/>
    </source>
</evidence>
<dbReference type="Gene3D" id="1.20.5.110">
    <property type="match status" value="1"/>
</dbReference>
<reference evidence="13 14" key="1">
    <citation type="journal article" date="2004" name="Nature">
        <title>Genome sequence of the ultrasmall unicellular red alga Cyanidioschyzon merolae 10D.</title>
        <authorList>
            <person name="Matsuzaki M."/>
            <person name="Misumi O."/>
            <person name="Shin-i T."/>
            <person name="Maruyama S."/>
            <person name="Takahara M."/>
            <person name="Miyagishima S."/>
            <person name="Mori T."/>
            <person name="Nishida K."/>
            <person name="Yagisawa F."/>
            <person name="Nishida K."/>
            <person name="Yoshida Y."/>
            <person name="Nishimura Y."/>
            <person name="Nakao S."/>
            <person name="Kobayashi T."/>
            <person name="Momoyama Y."/>
            <person name="Higashiyama T."/>
            <person name="Minoda A."/>
            <person name="Sano M."/>
            <person name="Nomoto H."/>
            <person name="Oishi K."/>
            <person name="Hayashi H."/>
            <person name="Ohta F."/>
            <person name="Nishizaka S."/>
            <person name="Haga S."/>
            <person name="Miura S."/>
            <person name="Morishita T."/>
            <person name="Kabeya Y."/>
            <person name="Terasawa K."/>
            <person name="Suzuki Y."/>
            <person name="Ishii Y."/>
            <person name="Asakawa S."/>
            <person name="Takano H."/>
            <person name="Ohta N."/>
            <person name="Kuroiwa H."/>
            <person name="Tanaka K."/>
            <person name="Shimizu N."/>
            <person name="Sugano S."/>
            <person name="Sato N."/>
            <person name="Nozaki H."/>
            <person name="Ogasawara N."/>
            <person name="Kohara Y."/>
            <person name="Kuroiwa T."/>
        </authorList>
    </citation>
    <scope>NUCLEOTIDE SEQUENCE [LARGE SCALE GENOMIC DNA]</scope>
    <source>
        <strain evidence="13 14">10D</strain>
    </source>
</reference>
<evidence type="ECO:0000256" key="4">
    <source>
        <dbReference type="ARBA" id="ARBA00022927"/>
    </source>
</evidence>
<feature type="compositionally biased region" description="Polar residues" evidence="9">
    <location>
        <begin position="1"/>
        <end position="26"/>
    </location>
</feature>
<dbReference type="GO" id="GO:0015031">
    <property type="term" value="P:protein transport"/>
    <property type="evidence" value="ECO:0007669"/>
    <property type="project" value="UniProtKB-KW"/>
</dbReference>
<comment type="subcellular location">
    <subcellularLocation>
        <location evidence="7">Endomembrane system</location>
        <topology evidence="7">Single-pass type IV membrane protein</topology>
    </subcellularLocation>
</comment>
<dbReference type="GO" id="GO:0005737">
    <property type="term" value="C:cytoplasm"/>
    <property type="evidence" value="ECO:0007669"/>
    <property type="project" value="UniProtKB-ARBA"/>
</dbReference>
<keyword evidence="5 10" id="KW-1133">Transmembrane helix</keyword>
<organism evidence="13 14">
    <name type="scientific">Cyanidioschyzon merolae (strain NIES-3377 / 10D)</name>
    <name type="common">Unicellular red alga</name>
    <dbReference type="NCBI Taxonomy" id="280699"/>
    <lineage>
        <taxon>Eukaryota</taxon>
        <taxon>Rhodophyta</taxon>
        <taxon>Bangiophyceae</taxon>
        <taxon>Cyanidiales</taxon>
        <taxon>Cyanidiaceae</taxon>
        <taxon>Cyanidioschyzon</taxon>
    </lineage>
</organism>